<gene>
    <name evidence="3" type="ORF">SAMN02745885_00446</name>
</gene>
<dbReference type="Proteomes" id="UP000189933">
    <property type="component" value="Unassembled WGS sequence"/>
</dbReference>
<feature type="coiled-coil region" evidence="1">
    <location>
        <begin position="30"/>
        <end position="57"/>
    </location>
</feature>
<keyword evidence="1" id="KW-0175">Coiled coil</keyword>
<protein>
    <recommendedName>
        <fullName evidence="5">Lipoprotein</fullName>
    </recommendedName>
</protein>
<dbReference type="PROSITE" id="PS51257">
    <property type="entry name" value="PROKAR_LIPOPROTEIN"/>
    <property type="match status" value="1"/>
</dbReference>
<dbReference type="EMBL" id="FUXM01000003">
    <property type="protein sequence ID" value="SJZ62432.1"/>
    <property type="molecule type" value="Genomic_DNA"/>
</dbReference>
<dbReference type="OrthoDB" id="9809406at2"/>
<feature type="chain" id="PRO_5038705955" description="Lipoprotein" evidence="2">
    <location>
        <begin position="20"/>
        <end position="173"/>
    </location>
</feature>
<evidence type="ECO:0000256" key="1">
    <source>
        <dbReference type="SAM" id="Coils"/>
    </source>
</evidence>
<organism evidence="3 4">
    <name type="scientific">Carboxydocella sporoproducens DSM 16521</name>
    <dbReference type="NCBI Taxonomy" id="1121270"/>
    <lineage>
        <taxon>Bacteria</taxon>
        <taxon>Bacillati</taxon>
        <taxon>Bacillota</taxon>
        <taxon>Clostridia</taxon>
        <taxon>Eubacteriales</taxon>
        <taxon>Clostridiales Family XVI. Incertae Sedis</taxon>
        <taxon>Carboxydocella</taxon>
    </lineage>
</organism>
<keyword evidence="2" id="KW-0732">Signal</keyword>
<evidence type="ECO:0000313" key="3">
    <source>
        <dbReference type="EMBL" id="SJZ62432.1"/>
    </source>
</evidence>
<accession>A0A1T4M685</accession>
<evidence type="ECO:0000256" key="2">
    <source>
        <dbReference type="SAM" id="SignalP"/>
    </source>
</evidence>
<evidence type="ECO:0008006" key="5">
    <source>
        <dbReference type="Google" id="ProtNLM"/>
    </source>
</evidence>
<dbReference type="SUPFAM" id="SSF54427">
    <property type="entry name" value="NTF2-like"/>
    <property type="match status" value="1"/>
</dbReference>
<proteinExistence type="predicted"/>
<sequence>MKRLFLFLLLLTMISGCQQNPQSTKPDREINQLKSDITYLEEQVRILQDELKKAKEDIITLATVDIDGKTPRDVVLQYLQAAKRRDWKAMYKVYQVPDDMSYTEFKQSMDRVNYVKLLEFQVGNFEVLSGNHAIVYVTYTDKFSDGRIVKEVNEPWSCVRVNGRWMVRWLPRQ</sequence>
<keyword evidence="4" id="KW-1185">Reference proteome</keyword>
<dbReference type="InterPro" id="IPR032710">
    <property type="entry name" value="NTF2-like_dom_sf"/>
</dbReference>
<dbReference type="RefSeq" id="WP_078664594.1">
    <property type="nucleotide sequence ID" value="NZ_FUXM01000003.1"/>
</dbReference>
<dbReference type="AlphaFoldDB" id="A0A1T4M685"/>
<reference evidence="4" key="1">
    <citation type="submission" date="2017-02" db="EMBL/GenBank/DDBJ databases">
        <authorList>
            <person name="Varghese N."/>
            <person name="Submissions S."/>
        </authorList>
    </citation>
    <scope>NUCLEOTIDE SEQUENCE [LARGE SCALE GENOMIC DNA]</scope>
    <source>
        <strain evidence="4">DSM 16521</strain>
    </source>
</reference>
<name>A0A1T4M685_9FIRM</name>
<feature type="signal peptide" evidence="2">
    <location>
        <begin position="1"/>
        <end position="19"/>
    </location>
</feature>
<evidence type="ECO:0000313" key="4">
    <source>
        <dbReference type="Proteomes" id="UP000189933"/>
    </source>
</evidence>